<reference evidence="1 2" key="1">
    <citation type="submission" date="2015-07" db="EMBL/GenBank/DDBJ databases">
        <title>Genome sequence of Levilinea saccharolytica DSM 16555.</title>
        <authorList>
            <person name="Hemp J."/>
            <person name="Ward L.M."/>
            <person name="Pace L.A."/>
            <person name="Fischer W.W."/>
        </authorList>
    </citation>
    <scope>NUCLEOTIDE SEQUENCE [LARGE SCALE GENOMIC DNA]</scope>
    <source>
        <strain evidence="1 2">KIBI-1</strain>
    </source>
</reference>
<dbReference type="STRING" id="229921.ADN01_08340"/>
<dbReference type="PANTHER" id="PTHR18901:SF38">
    <property type="entry name" value="PSEUDOURIDINE-5'-PHOSPHATASE"/>
    <property type="match status" value="1"/>
</dbReference>
<dbReference type="InterPro" id="IPR036412">
    <property type="entry name" value="HAD-like_sf"/>
</dbReference>
<dbReference type="SFLD" id="SFLDG01129">
    <property type="entry name" value="C1.5:_HAD__Beta-PGM__Phosphata"/>
    <property type="match status" value="1"/>
</dbReference>
<dbReference type="NCBIfam" id="TIGR01509">
    <property type="entry name" value="HAD-SF-IA-v3"/>
    <property type="match status" value="1"/>
</dbReference>
<evidence type="ECO:0008006" key="3">
    <source>
        <dbReference type="Google" id="ProtNLM"/>
    </source>
</evidence>
<proteinExistence type="predicted"/>
<accession>A0A0P6XW63</accession>
<sequence length="221" mass="24232">MKGLLFDFDGLILDTETPEYDLWCSIFQEFGQSLPLELWARAVGASLDAFHPAAYLQTLTGREINITEVEQRHRAASLEVILQSAPIPGVTDFLEHGRKSGIKMAVASSSDRAWVGGHLGRLGLTDYFDTICTREDVAQVKPNPALYLTACQRLGLQPADTVVFEDSPNGITAGIAAGCHVVAVPNPLTRHLDTSHAHWVVPSLKEITLEKLNQRFNGRSN</sequence>
<gene>
    <name evidence="1" type="ORF">ADN01_08340</name>
</gene>
<dbReference type="InterPro" id="IPR006439">
    <property type="entry name" value="HAD-SF_hydro_IA"/>
</dbReference>
<dbReference type="SUPFAM" id="SSF56784">
    <property type="entry name" value="HAD-like"/>
    <property type="match status" value="1"/>
</dbReference>
<dbReference type="InterPro" id="IPR023214">
    <property type="entry name" value="HAD_sf"/>
</dbReference>
<organism evidence="1 2">
    <name type="scientific">Levilinea saccharolytica</name>
    <dbReference type="NCBI Taxonomy" id="229921"/>
    <lineage>
        <taxon>Bacteria</taxon>
        <taxon>Bacillati</taxon>
        <taxon>Chloroflexota</taxon>
        <taxon>Anaerolineae</taxon>
        <taxon>Anaerolineales</taxon>
        <taxon>Anaerolineaceae</taxon>
        <taxon>Levilinea</taxon>
    </lineage>
</organism>
<dbReference type="Proteomes" id="UP000050501">
    <property type="component" value="Unassembled WGS sequence"/>
</dbReference>
<dbReference type="CDD" id="cd16423">
    <property type="entry name" value="HAD_BPGM-like"/>
    <property type="match status" value="1"/>
</dbReference>
<protein>
    <recommendedName>
        <fullName evidence="3">Haloacid dehalogenase</fullName>
    </recommendedName>
</protein>
<dbReference type="SFLD" id="SFLDG01135">
    <property type="entry name" value="C1.5.6:_HAD__Beta-PGM__Phospha"/>
    <property type="match status" value="1"/>
</dbReference>
<dbReference type="SFLD" id="SFLDS00003">
    <property type="entry name" value="Haloacid_Dehalogenase"/>
    <property type="match status" value="1"/>
</dbReference>
<dbReference type="PRINTS" id="PR00413">
    <property type="entry name" value="HADHALOGNASE"/>
</dbReference>
<keyword evidence="2" id="KW-1185">Reference proteome</keyword>
<dbReference type="Gene3D" id="1.10.150.240">
    <property type="entry name" value="Putative phosphatase, domain 2"/>
    <property type="match status" value="1"/>
</dbReference>
<dbReference type="AlphaFoldDB" id="A0A0P6XW63"/>
<dbReference type="PANTHER" id="PTHR18901">
    <property type="entry name" value="2-DEOXYGLUCOSE-6-PHOSPHATE PHOSPHATASE 2"/>
    <property type="match status" value="1"/>
</dbReference>
<dbReference type="InterPro" id="IPR023198">
    <property type="entry name" value="PGP-like_dom2"/>
</dbReference>
<dbReference type="InterPro" id="IPR041492">
    <property type="entry name" value="HAD_2"/>
</dbReference>
<name>A0A0P6XW63_9CHLR</name>
<evidence type="ECO:0000313" key="1">
    <source>
        <dbReference type="EMBL" id="KPL83533.1"/>
    </source>
</evidence>
<evidence type="ECO:0000313" key="2">
    <source>
        <dbReference type="Proteomes" id="UP000050501"/>
    </source>
</evidence>
<dbReference type="Pfam" id="PF13419">
    <property type="entry name" value="HAD_2"/>
    <property type="match status" value="1"/>
</dbReference>
<comment type="caution">
    <text evidence="1">The sequence shown here is derived from an EMBL/GenBank/DDBJ whole genome shotgun (WGS) entry which is preliminary data.</text>
</comment>
<dbReference type="EMBL" id="LGCM01000031">
    <property type="protein sequence ID" value="KPL83533.1"/>
    <property type="molecule type" value="Genomic_DNA"/>
</dbReference>
<dbReference type="Gene3D" id="3.40.50.1000">
    <property type="entry name" value="HAD superfamily/HAD-like"/>
    <property type="match status" value="1"/>
</dbReference>